<keyword evidence="6" id="KW-1185">Reference proteome</keyword>
<dbReference type="OrthoDB" id="10027823at2759"/>
<feature type="transmembrane region" description="Helical" evidence="3">
    <location>
        <begin position="312"/>
        <end position="333"/>
    </location>
</feature>
<dbReference type="PANTHER" id="PTHR23520:SF2">
    <property type="entry name" value="ABR173CP"/>
    <property type="match status" value="1"/>
</dbReference>
<feature type="compositionally biased region" description="Polar residues" evidence="2">
    <location>
        <begin position="246"/>
        <end position="255"/>
    </location>
</feature>
<dbReference type="InterPro" id="IPR011701">
    <property type="entry name" value="MFS"/>
</dbReference>
<dbReference type="Pfam" id="PF07690">
    <property type="entry name" value="MFS_1"/>
    <property type="match status" value="2"/>
</dbReference>
<feature type="transmembrane region" description="Helical" evidence="3">
    <location>
        <begin position="274"/>
        <end position="292"/>
    </location>
</feature>
<feature type="transmembrane region" description="Helical" evidence="3">
    <location>
        <begin position="428"/>
        <end position="450"/>
    </location>
</feature>
<keyword evidence="3" id="KW-1133">Transmembrane helix</keyword>
<keyword evidence="3" id="KW-0812">Transmembrane</keyword>
<feature type="region of interest" description="Disordered" evidence="2">
    <location>
        <begin position="224"/>
        <end position="255"/>
    </location>
</feature>
<evidence type="ECO:0000313" key="5">
    <source>
        <dbReference type="EMBL" id="ANB15668.1"/>
    </source>
</evidence>
<evidence type="ECO:0000256" key="1">
    <source>
        <dbReference type="ARBA" id="ARBA00004141"/>
    </source>
</evidence>
<evidence type="ECO:0000313" key="6">
    <source>
        <dbReference type="Proteomes" id="UP000189580"/>
    </source>
</evidence>
<dbReference type="InterPro" id="IPR036259">
    <property type="entry name" value="MFS_trans_sf"/>
</dbReference>
<sequence length="456" mass="49801">MWKEYSGIATLGRAGRDEYILLAQKFFRMLAYGSTMLVLILFLQELDISETRIGLFMSLTLIGDVVISYFLTFYADSMGRRTVMIIGSIAMAAAGLVFATCSNFWVLLLAAVLGVISPSGDEVGPFRTVEESTLAHLTALEDRSDMFAWQGIFGTLGAALGTLGSGAIGDYLRDIKKVPVLNSYRYIFWAYFCIALIKLVLSIILSERAEQYYQVMDTTSSYTNSMPTESTSLLSEDMPQDDNTRPVESSSIDGTSSAEYTAPVASFLPETKALLLKIAIVFCMDSLAYSFMPSSWQVVYFVQNLGSSESKIGGLMFTTNIVGSATAMLSSILSKKIGPVPAIAATKIPSAIFLALIPATAKEWLAMAFLVGRSFTDSMDVVPRVVLLTSIVPNQDRTKVMGLVNVLKTLARAVGPPFTGYFSQVHKLFVPFLINALLELIFAFGVVTFFSDAKLY</sequence>
<feature type="transmembrane region" description="Helical" evidence="3">
    <location>
        <begin position="26"/>
        <end position="43"/>
    </location>
</feature>
<dbReference type="KEGG" id="slb:AWJ20_3306"/>
<proteinExistence type="predicted"/>
<feature type="transmembrane region" description="Helical" evidence="3">
    <location>
        <begin position="86"/>
        <end position="116"/>
    </location>
</feature>
<name>A0A167FT15_9ASCO</name>
<feature type="domain" description="Major facilitator superfamily (MFS) profile" evidence="4">
    <location>
        <begin position="17"/>
        <end position="454"/>
    </location>
</feature>
<dbReference type="SUPFAM" id="SSF103473">
    <property type="entry name" value="MFS general substrate transporter"/>
    <property type="match status" value="1"/>
</dbReference>
<feature type="compositionally biased region" description="Polar residues" evidence="2">
    <location>
        <begin position="224"/>
        <end position="234"/>
    </location>
</feature>
<accession>A0A167FT15</accession>
<comment type="subcellular location">
    <subcellularLocation>
        <location evidence="1">Membrane</location>
        <topology evidence="1">Multi-pass membrane protein</topology>
    </subcellularLocation>
</comment>
<feature type="transmembrane region" description="Helical" evidence="3">
    <location>
        <begin position="186"/>
        <end position="206"/>
    </location>
</feature>
<dbReference type="PROSITE" id="PS50850">
    <property type="entry name" value="MFS"/>
    <property type="match status" value="1"/>
</dbReference>
<protein>
    <recommendedName>
        <fullName evidence="4">Major facilitator superfamily (MFS) profile domain-containing protein</fullName>
    </recommendedName>
</protein>
<evidence type="ECO:0000256" key="3">
    <source>
        <dbReference type="SAM" id="Phobius"/>
    </source>
</evidence>
<dbReference type="GO" id="GO:0000329">
    <property type="term" value="C:fungal-type vacuole membrane"/>
    <property type="evidence" value="ECO:0007669"/>
    <property type="project" value="TreeGrafter"/>
</dbReference>
<dbReference type="Proteomes" id="UP000189580">
    <property type="component" value="Chromosome b"/>
</dbReference>
<dbReference type="AlphaFoldDB" id="A0A167FT15"/>
<dbReference type="PANTHER" id="PTHR23520">
    <property type="entry name" value="TRANSPORTER, PUTATIVE (AFU_ORTHOLOGUE AFUA_3G04000)-RELATED"/>
    <property type="match status" value="1"/>
</dbReference>
<dbReference type="GeneID" id="30035314"/>
<dbReference type="Gene3D" id="1.20.1250.20">
    <property type="entry name" value="MFS general substrate transporter like domains"/>
    <property type="match status" value="1"/>
</dbReference>
<evidence type="ECO:0000256" key="2">
    <source>
        <dbReference type="SAM" id="MobiDB-lite"/>
    </source>
</evidence>
<reference evidence="5 6" key="1">
    <citation type="submission" date="2016-02" db="EMBL/GenBank/DDBJ databases">
        <title>Complete genome sequence and transcriptome regulation of the pentose utilising yeast Sugiyamaella lignohabitans.</title>
        <authorList>
            <person name="Bellasio M."/>
            <person name="Peymann A."/>
            <person name="Valli M."/>
            <person name="Sipitzky M."/>
            <person name="Graf A."/>
            <person name="Sauer M."/>
            <person name="Marx H."/>
            <person name="Mattanovich D."/>
        </authorList>
    </citation>
    <scope>NUCLEOTIDE SEQUENCE [LARGE SCALE GENOMIC DNA]</scope>
    <source>
        <strain evidence="5 6">CBS 10342</strain>
    </source>
</reference>
<keyword evidence="3" id="KW-0472">Membrane</keyword>
<evidence type="ECO:0000259" key="4">
    <source>
        <dbReference type="PROSITE" id="PS50850"/>
    </source>
</evidence>
<feature type="transmembrane region" description="Helical" evidence="3">
    <location>
        <begin position="340"/>
        <end position="361"/>
    </location>
</feature>
<organism evidence="5 6">
    <name type="scientific">Sugiyamaella lignohabitans</name>
    <dbReference type="NCBI Taxonomy" id="796027"/>
    <lineage>
        <taxon>Eukaryota</taxon>
        <taxon>Fungi</taxon>
        <taxon>Dikarya</taxon>
        <taxon>Ascomycota</taxon>
        <taxon>Saccharomycotina</taxon>
        <taxon>Dipodascomycetes</taxon>
        <taxon>Dipodascales</taxon>
        <taxon>Trichomonascaceae</taxon>
        <taxon>Sugiyamaella</taxon>
    </lineage>
</organism>
<dbReference type="RefSeq" id="XP_018738145.1">
    <property type="nucleotide sequence ID" value="XM_018880315.1"/>
</dbReference>
<dbReference type="InterPro" id="IPR020846">
    <property type="entry name" value="MFS_dom"/>
</dbReference>
<dbReference type="EMBL" id="CP014503">
    <property type="protein sequence ID" value="ANB15668.1"/>
    <property type="molecule type" value="Genomic_DNA"/>
</dbReference>
<dbReference type="GO" id="GO:0022857">
    <property type="term" value="F:transmembrane transporter activity"/>
    <property type="evidence" value="ECO:0007669"/>
    <property type="project" value="InterPro"/>
</dbReference>
<gene>
    <name evidence="5" type="ORF">AWJ20_3306</name>
</gene>
<feature type="transmembrane region" description="Helical" evidence="3">
    <location>
        <begin position="55"/>
        <end position="74"/>
    </location>
</feature>